<dbReference type="InterPro" id="IPR016187">
    <property type="entry name" value="CTDL_fold"/>
</dbReference>
<dbReference type="Gene3D" id="3.10.100.10">
    <property type="entry name" value="Mannose-Binding Protein A, subunit A"/>
    <property type="match status" value="1"/>
</dbReference>
<proteinExistence type="predicted"/>
<comment type="caution">
    <text evidence="2">The sequence shown here is derived from an EMBL/GenBank/DDBJ whole genome shotgun (WGS) entry which is preliminary data.</text>
</comment>
<dbReference type="EMBL" id="BTSY01000007">
    <property type="protein sequence ID" value="GMT35483.1"/>
    <property type="molecule type" value="Genomic_DNA"/>
</dbReference>
<dbReference type="AlphaFoldDB" id="A0AAV5WXP2"/>
<dbReference type="SUPFAM" id="SSF56436">
    <property type="entry name" value="C-type lectin-like"/>
    <property type="match status" value="1"/>
</dbReference>
<dbReference type="PANTHER" id="PTHR31024:SF3">
    <property type="entry name" value="C-TYPE LECTIN-RELATED"/>
    <property type="match status" value="1"/>
</dbReference>
<accession>A0AAV5WXP2</accession>
<sequence>ANCFCSDGETPYDTANERGTPQGCYHVAESAAVFVAADDNCKRESGFVATAHDTDKNYFLMSLFKKNSNFWLGYQRTNGAFTWEDNSKNPFTAWAAGNPVSNQDCAYGKQTTGFNSAWYSAGCRDSITASHQYACQLRPCDSTYNCWV</sequence>
<dbReference type="Proteomes" id="UP001432322">
    <property type="component" value="Unassembled WGS sequence"/>
</dbReference>
<dbReference type="InterPro" id="IPR001304">
    <property type="entry name" value="C-type_lectin-like"/>
</dbReference>
<feature type="domain" description="C-type lectin" evidence="1">
    <location>
        <begin position="24"/>
        <end position="123"/>
    </location>
</feature>
<gene>
    <name evidence="2" type="ORF">PFISCL1PPCAC_26780</name>
</gene>
<evidence type="ECO:0000259" key="1">
    <source>
        <dbReference type="PROSITE" id="PS50041"/>
    </source>
</evidence>
<evidence type="ECO:0000313" key="2">
    <source>
        <dbReference type="EMBL" id="GMT35483.1"/>
    </source>
</evidence>
<reference evidence="2" key="1">
    <citation type="submission" date="2023-10" db="EMBL/GenBank/DDBJ databases">
        <title>Genome assembly of Pristionchus species.</title>
        <authorList>
            <person name="Yoshida K."/>
            <person name="Sommer R.J."/>
        </authorList>
    </citation>
    <scope>NUCLEOTIDE SEQUENCE</scope>
    <source>
        <strain evidence="2">RS5133</strain>
    </source>
</reference>
<feature type="non-terminal residue" evidence="2">
    <location>
        <position position="1"/>
    </location>
</feature>
<keyword evidence="3" id="KW-1185">Reference proteome</keyword>
<dbReference type="Pfam" id="PF00059">
    <property type="entry name" value="Lectin_C"/>
    <property type="match status" value="1"/>
</dbReference>
<dbReference type="SMART" id="SM00034">
    <property type="entry name" value="CLECT"/>
    <property type="match status" value="1"/>
</dbReference>
<dbReference type="InterPro" id="IPR016186">
    <property type="entry name" value="C-type_lectin-like/link_sf"/>
</dbReference>
<evidence type="ECO:0000313" key="3">
    <source>
        <dbReference type="Proteomes" id="UP001432322"/>
    </source>
</evidence>
<dbReference type="PANTHER" id="PTHR31024">
    <property type="entry name" value="C-TYPE LECTIN"/>
    <property type="match status" value="1"/>
</dbReference>
<dbReference type="CDD" id="cd00037">
    <property type="entry name" value="CLECT"/>
    <property type="match status" value="1"/>
</dbReference>
<name>A0AAV5WXP2_9BILA</name>
<dbReference type="PROSITE" id="PS50041">
    <property type="entry name" value="C_TYPE_LECTIN_2"/>
    <property type="match status" value="1"/>
</dbReference>
<protein>
    <recommendedName>
        <fullName evidence="1">C-type lectin domain-containing protein</fullName>
    </recommendedName>
</protein>
<organism evidence="2 3">
    <name type="scientific">Pristionchus fissidentatus</name>
    <dbReference type="NCBI Taxonomy" id="1538716"/>
    <lineage>
        <taxon>Eukaryota</taxon>
        <taxon>Metazoa</taxon>
        <taxon>Ecdysozoa</taxon>
        <taxon>Nematoda</taxon>
        <taxon>Chromadorea</taxon>
        <taxon>Rhabditida</taxon>
        <taxon>Rhabditina</taxon>
        <taxon>Diplogasteromorpha</taxon>
        <taxon>Diplogasteroidea</taxon>
        <taxon>Neodiplogasteridae</taxon>
        <taxon>Pristionchus</taxon>
    </lineage>
</organism>